<dbReference type="EMBL" id="BLLF01001951">
    <property type="protein sequence ID" value="GFH22027.1"/>
    <property type="molecule type" value="Genomic_DNA"/>
</dbReference>
<dbReference type="Proteomes" id="UP000485058">
    <property type="component" value="Unassembled WGS sequence"/>
</dbReference>
<evidence type="ECO:0000313" key="1">
    <source>
        <dbReference type="EMBL" id="GFH22027.1"/>
    </source>
</evidence>
<dbReference type="AlphaFoldDB" id="A0A699ZH46"/>
<feature type="non-terminal residue" evidence="1">
    <location>
        <position position="74"/>
    </location>
</feature>
<sequence length="74" mass="8102">PAVALLPCCLAADRVQAAEPPQVANPFPRMLRLVRAQAARMELWRDDLDSALSLLLNDLECPDPPSFIHAARPS</sequence>
<proteinExistence type="predicted"/>
<accession>A0A699ZH46</accession>
<organism evidence="1 2">
    <name type="scientific">Haematococcus lacustris</name>
    <name type="common">Green alga</name>
    <name type="synonym">Haematococcus pluvialis</name>
    <dbReference type="NCBI Taxonomy" id="44745"/>
    <lineage>
        <taxon>Eukaryota</taxon>
        <taxon>Viridiplantae</taxon>
        <taxon>Chlorophyta</taxon>
        <taxon>core chlorophytes</taxon>
        <taxon>Chlorophyceae</taxon>
        <taxon>CS clade</taxon>
        <taxon>Chlamydomonadales</taxon>
        <taxon>Haematococcaceae</taxon>
        <taxon>Haematococcus</taxon>
    </lineage>
</organism>
<name>A0A699ZH46_HAELA</name>
<gene>
    <name evidence="1" type="ORF">HaLaN_19427</name>
</gene>
<feature type="non-terminal residue" evidence="1">
    <location>
        <position position="1"/>
    </location>
</feature>
<protein>
    <submittedName>
        <fullName evidence="1">Uncharacterized protein</fullName>
    </submittedName>
</protein>
<reference evidence="1 2" key="1">
    <citation type="submission" date="2020-02" db="EMBL/GenBank/DDBJ databases">
        <title>Draft genome sequence of Haematococcus lacustris strain NIES-144.</title>
        <authorList>
            <person name="Morimoto D."/>
            <person name="Nakagawa S."/>
            <person name="Yoshida T."/>
            <person name="Sawayama S."/>
        </authorList>
    </citation>
    <scope>NUCLEOTIDE SEQUENCE [LARGE SCALE GENOMIC DNA]</scope>
    <source>
        <strain evidence="1 2">NIES-144</strain>
    </source>
</reference>
<keyword evidence="2" id="KW-1185">Reference proteome</keyword>
<evidence type="ECO:0000313" key="2">
    <source>
        <dbReference type="Proteomes" id="UP000485058"/>
    </source>
</evidence>
<comment type="caution">
    <text evidence="1">The sequence shown here is derived from an EMBL/GenBank/DDBJ whole genome shotgun (WGS) entry which is preliminary data.</text>
</comment>